<evidence type="ECO:0000313" key="1">
    <source>
        <dbReference type="EMBL" id="GFT96305.1"/>
    </source>
</evidence>
<keyword evidence="2" id="KW-1185">Reference proteome</keyword>
<proteinExistence type="predicted"/>
<dbReference type="OrthoDB" id="10594059at2759"/>
<name>A0A8X6PYV2_NEPPI</name>
<dbReference type="Proteomes" id="UP000887013">
    <property type="component" value="Unassembled WGS sequence"/>
</dbReference>
<evidence type="ECO:0000313" key="2">
    <source>
        <dbReference type="Proteomes" id="UP000887013"/>
    </source>
</evidence>
<organism evidence="1 2">
    <name type="scientific">Nephila pilipes</name>
    <name type="common">Giant wood spider</name>
    <name type="synonym">Nephila maculata</name>
    <dbReference type="NCBI Taxonomy" id="299642"/>
    <lineage>
        <taxon>Eukaryota</taxon>
        <taxon>Metazoa</taxon>
        <taxon>Ecdysozoa</taxon>
        <taxon>Arthropoda</taxon>
        <taxon>Chelicerata</taxon>
        <taxon>Arachnida</taxon>
        <taxon>Araneae</taxon>
        <taxon>Araneomorphae</taxon>
        <taxon>Entelegynae</taxon>
        <taxon>Araneoidea</taxon>
        <taxon>Nephilidae</taxon>
        <taxon>Nephila</taxon>
    </lineage>
</organism>
<dbReference type="AlphaFoldDB" id="A0A8X6PYV2"/>
<accession>A0A8X6PYV2</accession>
<dbReference type="EMBL" id="BMAW01026240">
    <property type="protein sequence ID" value="GFT96305.1"/>
    <property type="molecule type" value="Genomic_DNA"/>
</dbReference>
<protein>
    <submittedName>
        <fullName evidence="1">Uncharacterized protein</fullName>
    </submittedName>
</protein>
<reference evidence="1" key="1">
    <citation type="submission" date="2020-08" db="EMBL/GenBank/DDBJ databases">
        <title>Multicomponent nature underlies the extraordinary mechanical properties of spider dragline silk.</title>
        <authorList>
            <person name="Kono N."/>
            <person name="Nakamura H."/>
            <person name="Mori M."/>
            <person name="Yoshida Y."/>
            <person name="Ohtoshi R."/>
            <person name="Malay A.D."/>
            <person name="Moran D.A.P."/>
            <person name="Tomita M."/>
            <person name="Numata K."/>
            <person name="Arakawa K."/>
        </authorList>
    </citation>
    <scope>NUCLEOTIDE SEQUENCE</scope>
</reference>
<gene>
    <name evidence="1" type="ORF">NPIL_472541</name>
</gene>
<sequence length="119" mass="13668">MMKTPKLSTAGKKKASVPGPIDDCTVFSAKAAMFLGVGIPKKWVGCLENEYRWAKSWIWRKRTGGLLAEDERNSSPLFRRVWITLNSDRKVKLIVQWQRKIGFLSAFTERKREFGMLCS</sequence>
<comment type="caution">
    <text evidence="1">The sequence shown here is derived from an EMBL/GenBank/DDBJ whole genome shotgun (WGS) entry which is preliminary data.</text>
</comment>